<reference evidence="1" key="1">
    <citation type="submission" date="2020-03" db="EMBL/GenBank/DDBJ databases">
        <title>The deep terrestrial virosphere.</title>
        <authorList>
            <person name="Holmfeldt K."/>
            <person name="Nilsson E."/>
            <person name="Simone D."/>
            <person name="Lopez-Fernandez M."/>
            <person name="Wu X."/>
            <person name="de Brujin I."/>
            <person name="Lundin D."/>
            <person name="Andersson A."/>
            <person name="Bertilsson S."/>
            <person name="Dopson M."/>
        </authorList>
    </citation>
    <scope>NUCLEOTIDE SEQUENCE</scope>
    <source>
        <strain evidence="2">MM415A01090</strain>
        <strain evidence="1">TM448A01088</strain>
    </source>
</reference>
<sequence>MQNIGEIKQEFLVRNQTSTLVAFYTDTILNSWINQAHKWAAGYKKWTITEGKCSTTFASLITDESGYLVGEYPEGWKSDSIKMLRIGGKNCEKKEFYKFCQYLEDNESATDRYFSDFGRQYYVNPCIDISGTVSAWGQYTPAELDCSIPTTNTIFSGEEEGNEAIVEMMMSYARKREKKLNEALAHKQEAQQILEGIYARIQAEQYGYQTPPDDGMFKRFDVLEGGFDGINSNQF</sequence>
<accession>A0A6H1ZLA3</accession>
<dbReference type="InterPro" id="IPR056209">
    <property type="entry name" value="SU10_adaptor"/>
</dbReference>
<proteinExistence type="predicted"/>
<dbReference type="Pfam" id="PF24175">
    <property type="entry name" value="SU10_adaptor"/>
    <property type="match status" value="1"/>
</dbReference>
<dbReference type="EMBL" id="MT144098">
    <property type="protein sequence ID" value="QJA48703.1"/>
    <property type="molecule type" value="Genomic_DNA"/>
</dbReference>
<dbReference type="EMBL" id="MT142330">
    <property type="protein sequence ID" value="QJA78290.1"/>
    <property type="molecule type" value="Genomic_DNA"/>
</dbReference>
<name>A0A6H1ZLA3_9ZZZZ</name>
<dbReference type="AlphaFoldDB" id="A0A6H1ZLA3"/>
<organism evidence="1">
    <name type="scientific">viral metagenome</name>
    <dbReference type="NCBI Taxonomy" id="1070528"/>
    <lineage>
        <taxon>unclassified sequences</taxon>
        <taxon>metagenomes</taxon>
        <taxon>organismal metagenomes</taxon>
    </lineage>
</organism>
<gene>
    <name evidence="2" type="ORF">MM415A01090_0003</name>
    <name evidence="1" type="ORF">TM448A01088_0003</name>
</gene>
<evidence type="ECO:0000313" key="2">
    <source>
        <dbReference type="EMBL" id="QJA78290.1"/>
    </source>
</evidence>
<protein>
    <submittedName>
        <fullName evidence="1">Uncharacterized protein</fullName>
    </submittedName>
</protein>
<evidence type="ECO:0000313" key="1">
    <source>
        <dbReference type="EMBL" id="QJA48703.1"/>
    </source>
</evidence>